<evidence type="ECO:0000313" key="6">
    <source>
        <dbReference type="Proteomes" id="UP001157006"/>
    </source>
</evidence>
<evidence type="ECO:0000256" key="1">
    <source>
        <dbReference type="ARBA" id="ARBA00001933"/>
    </source>
</evidence>
<dbReference type="Proteomes" id="UP001157006">
    <property type="component" value="Unassembled WGS sequence"/>
</dbReference>
<dbReference type="Gene3D" id="3.40.640.10">
    <property type="entry name" value="Type I PLP-dependent aspartate aminotransferase-like (Major domain)"/>
    <property type="match status" value="2"/>
</dbReference>
<comment type="cofactor">
    <cofactor evidence="1">
        <name>pyridoxal 5'-phosphate</name>
        <dbReference type="ChEBI" id="CHEBI:597326"/>
    </cofactor>
</comment>
<evidence type="ECO:0000256" key="2">
    <source>
        <dbReference type="ARBA" id="ARBA00022576"/>
    </source>
</evidence>
<dbReference type="SUPFAM" id="SSF53383">
    <property type="entry name" value="PLP-dependent transferases"/>
    <property type="match status" value="1"/>
</dbReference>
<evidence type="ECO:0000256" key="3">
    <source>
        <dbReference type="ARBA" id="ARBA00022679"/>
    </source>
</evidence>
<dbReference type="InterPro" id="IPR051326">
    <property type="entry name" value="Kynurenine-oxoglutarate_AT"/>
</dbReference>
<dbReference type="InterPro" id="IPR015422">
    <property type="entry name" value="PyrdxlP-dep_Trfase_small"/>
</dbReference>
<keyword evidence="4" id="KW-0663">Pyridoxal phosphate</keyword>
<dbReference type="InterPro" id="IPR015421">
    <property type="entry name" value="PyrdxlP-dep_Trfase_major"/>
</dbReference>
<name>A0AAV0YD58_VICFA</name>
<keyword evidence="3" id="KW-0808">Transferase</keyword>
<proteinExistence type="predicted"/>
<gene>
    <name evidence="5" type="ORF">VFH_U050000</name>
</gene>
<evidence type="ECO:0000256" key="4">
    <source>
        <dbReference type="ARBA" id="ARBA00022898"/>
    </source>
</evidence>
<reference evidence="5 6" key="1">
    <citation type="submission" date="2023-01" db="EMBL/GenBank/DDBJ databases">
        <authorList>
            <person name="Kreplak J."/>
        </authorList>
    </citation>
    <scope>NUCLEOTIDE SEQUENCE [LARGE SCALE GENOMIC DNA]</scope>
</reference>
<keyword evidence="2" id="KW-0032">Aminotransferase</keyword>
<evidence type="ECO:0000313" key="5">
    <source>
        <dbReference type="EMBL" id="CAI8583910.1"/>
    </source>
</evidence>
<dbReference type="PANTHER" id="PTHR43807:SF20">
    <property type="entry name" value="FI04487P"/>
    <property type="match status" value="1"/>
</dbReference>
<protein>
    <recommendedName>
        <fullName evidence="7">Aminotransferase class I/classII domain-containing protein</fullName>
    </recommendedName>
</protein>
<evidence type="ECO:0008006" key="7">
    <source>
        <dbReference type="Google" id="ProtNLM"/>
    </source>
</evidence>
<keyword evidence="6" id="KW-1185">Reference proteome</keyword>
<dbReference type="Gene3D" id="3.90.1150.10">
    <property type="entry name" value="Aspartate Aminotransferase, domain 1"/>
    <property type="match status" value="1"/>
</dbReference>
<comment type="caution">
    <text evidence="5">The sequence shown here is derived from an EMBL/GenBank/DDBJ whole genome shotgun (WGS) entry which is preliminary data.</text>
</comment>
<sequence length="173" mass="19201">MQLYNNIPCCTHSLFRLLRFSNPFHTPSFPKPLISTVAMSTVSTETPPLQVSKRLERFKTTIFTQMSMLAIKHGAINLGQGFPNFDGPDFVKEAAIQAIRDGNNQYARGYGVPDSTLPLLREAIAATMLGLINPGDEVIVFAPFYDSYEATLSMAGAQSKRHYFEASRFCSPD</sequence>
<dbReference type="InterPro" id="IPR015424">
    <property type="entry name" value="PyrdxlP-dep_Trfase"/>
</dbReference>
<dbReference type="AlphaFoldDB" id="A0AAV0YD58"/>
<dbReference type="EMBL" id="CATIWC010001176">
    <property type="protein sequence ID" value="CAI8583910.1"/>
    <property type="molecule type" value="Genomic_DNA"/>
</dbReference>
<dbReference type="PANTHER" id="PTHR43807">
    <property type="entry name" value="FI04487P"/>
    <property type="match status" value="1"/>
</dbReference>
<organism evidence="5 6">
    <name type="scientific">Vicia faba</name>
    <name type="common">Broad bean</name>
    <name type="synonym">Faba vulgaris</name>
    <dbReference type="NCBI Taxonomy" id="3906"/>
    <lineage>
        <taxon>Eukaryota</taxon>
        <taxon>Viridiplantae</taxon>
        <taxon>Streptophyta</taxon>
        <taxon>Embryophyta</taxon>
        <taxon>Tracheophyta</taxon>
        <taxon>Spermatophyta</taxon>
        <taxon>Magnoliopsida</taxon>
        <taxon>eudicotyledons</taxon>
        <taxon>Gunneridae</taxon>
        <taxon>Pentapetalae</taxon>
        <taxon>rosids</taxon>
        <taxon>fabids</taxon>
        <taxon>Fabales</taxon>
        <taxon>Fabaceae</taxon>
        <taxon>Papilionoideae</taxon>
        <taxon>50 kb inversion clade</taxon>
        <taxon>NPAAA clade</taxon>
        <taxon>Hologalegina</taxon>
        <taxon>IRL clade</taxon>
        <taxon>Fabeae</taxon>
        <taxon>Vicia</taxon>
    </lineage>
</organism>
<dbReference type="GO" id="GO:0005737">
    <property type="term" value="C:cytoplasm"/>
    <property type="evidence" value="ECO:0007669"/>
    <property type="project" value="TreeGrafter"/>
</dbReference>
<dbReference type="GO" id="GO:0016212">
    <property type="term" value="F:kynurenine-oxoglutarate transaminase activity"/>
    <property type="evidence" value="ECO:0007669"/>
    <property type="project" value="TreeGrafter"/>
</dbReference>
<accession>A0AAV0YD58</accession>